<evidence type="ECO:0000313" key="1">
    <source>
        <dbReference type="EMBL" id="GGN91124.1"/>
    </source>
</evidence>
<keyword evidence="2" id="KW-1185">Reference proteome</keyword>
<protein>
    <submittedName>
        <fullName evidence="1">Uncharacterized protein</fullName>
    </submittedName>
</protein>
<name>A0A917YFN2_9ACTN</name>
<dbReference type="Proteomes" id="UP000600365">
    <property type="component" value="Unassembled WGS sequence"/>
</dbReference>
<comment type="caution">
    <text evidence="1">The sequence shown here is derived from an EMBL/GenBank/DDBJ whole genome shotgun (WGS) entry which is preliminary data.</text>
</comment>
<gene>
    <name evidence="1" type="ORF">GCM10011579_087690</name>
</gene>
<organism evidence="1 2">
    <name type="scientific">Streptomyces albiflavescens</name>
    <dbReference type="NCBI Taxonomy" id="1623582"/>
    <lineage>
        <taxon>Bacteria</taxon>
        <taxon>Bacillati</taxon>
        <taxon>Actinomycetota</taxon>
        <taxon>Actinomycetes</taxon>
        <taxon>Kitasatosporales</taxon>
        <taxon>Streptomycetaceae</taxon>
        <taxon>Streptomyces</taxon>
    </lineage>
</organism>
<proteinExistence type="predicted"/>
<dbReference type="EMBL" id="BMMM01000025">
    <property type="protein sequence ID" value="GGN91124.1"/>
    <property type="molecule type" value="Genomic_DNA"/>
</dbReference>
<evidence type="ECO:0000313" key="2">
    <source>
        <dbReference type="Proteomes" id="UP000600365"/>
    </source>
</evidence>
<sequence length="167" mass="18466">MLRTAEITAKLTGEGLRGGDSHQLYWRATLEVSLDCFICERTGRTTLFERGAERALCSGSRSGFARHHTAARIAAFDTTNGREGLAVRALLDFWWAPFTDTRDGNKSAAPTSHPWVRLHLGYYCQDAKKSGTHSIQTNAVRPHELTCGHCERVLAVDAQTPAVRLLV</sequence>
<dbReference type="AlphaFoldDB" id="A0A917YFN2"/>
<dbReference type="RefSeq" id="WP_189191721.1">
    <property type="nucleotide sequence ID" value="NZ_BMMM01000025.1"/>
</dbReference>
<accession>A0A917YFN2</accession>
<reference evidence="1 2" key="1">
    <citation type="journal article" date="2014" name="Int. J. Syst. Evol. Microbiol.">
        <title>Complete genome sequence of Corynebacterium casei LMG S-19264T (=DSM 44701T), isolated from a smear-ripened cheese.</title>
        <authorList>
            <consortium name="US DOE Joint Genome Institute (JGI-PGF)"/>
            <person name="Walter F."/>
            <person name="Albersmeier A."/>
            <person name="Kalinowski J."/>
            <person name="Ruckert C."/>
        </authorList>
    </citation>
    <scope>NUCLEOTIDE SEQUENCE [LARGE SCALE GENOMIC DNA]</scope>
    <source>
        <strain evidence="1 2">CGMCC 4.7111</strain>
    </source>
</reference>